<evidence type="ECO:0000313" key="2">
    <source>
        <dbReference type="Proteomes" id="UP000236728"/>
    </source>
</evidence>
<reference evidence="1 2" key="1">
    <citation type="submission" date="2016-10" db="EMBL/GenBank/DDBJ databases">
        <authorList>
            <person name="de Groot N.N."/>
        </authorList>
    </citation>
    <scope>NUCLEOTIDE SEQUENCE [LARGE SCALE GENOMIC DNA]</scope>
    <source>
        <strain evidence="1 2">DSM 22489</strain>
    </source>
</reference>
<keyword evidence="2" id="KW-1185">Reference proteome</keyword>
<name>A0A1H5W7G9_9BACT</name>
<gene>
    <name evidence="1" type="ORF">SAMN05421819_1467</name>
</gene>
<dbReference type="AlphaFoldDB" id="A0A1H5W7G9"/>
<accession>A0A1H5W7G9</accession>
<dbReference type="RefSeq" id="WP_103932396.1">
    <property type="nucleotide sequence ID" value="NZ_FNVA01000002.1"/>
</dbReference>
<dbReference type="Proteomes" id="UP000236728">
    <property type="component" value="Unassembled WGS sequence"/>
</dbReference>
<sequence length="93" mass="10618">MFARKVTVECITSNGTSTPAPVAWIDTFAMRNFTNDKVFDDTLPVGDGRMEVGHRVPLEHLECAIEQWFHKKGYVKVGERVVVREEHNDRSLT</sequence>
<proteinExistence type="predicted"/>
<dbReference type="OrthoDB" id="121473at2"/>
<organism evidence="1 2">
    <name type="scientific">Bryocella elongata</name>
    <dbReference type="NCBI Taxonomy" id="863522"/>
    <lineage>
        <taxon>Bacteria</taxon>
        <taxon>Pseudomonadati</taxon>
        <taxon>Acidobacteriota</taxon>
        <taxon>Terriglobia</taxon>
        <taxon>Terriglobales</taxon>
        <taxon>Acidobacteriaceae</taxon>
        <taxon>Bryocella</taxon>
    </lineage>
</organism>
<evidence type="ECO:0000313" key="1">
    <source>
        <dbReference type="EMBL" id="SEF95353.1"/>
    </source>
</evidence>
<protein>
    <submittedName>
        <fullName evidence="1">Uncharacterized protein</fullName>
    </submittedName>
</protein>
<dbReference type="EMBL" id="FNVA01000002">
    <property type="protein sequence ID" value="SEF95353.1"/>
    <property type="molecule type" value="Genomic_DNA"/>
</dbReference>